<keyword evidence="1" id="KW-0472">Membrane</keyword>
<dbReference type="EMBL" id="MFKG01000003">
    <property type="protein sequence ID" value="OGG40895.1"/>
    <property type="molecule type" value="Genomic_DNA"/>
</dbReference>
<comment type="caution">
    <text evidence="2">The sequence shown here is derived from an EMBL/GenBank/DDBJ whole genome shotgun (WGS) entry which is preliminary data.</text>
</comment>
<proteinExistence type="predicted"/>
<evidence type="ECO:0000313" key="3">
    <source>
        <dbReference type="Proteomes" id="UP000179368"/>
    </source>
</evidence>
<accession>A0A1F6BVB8</accession>
<organism evidence="2 3">
    <name type="scientific">Candidatus Jorgensenbacteria bacterium GWA1_49_17</name>
    <dbReference type="NCBI Taxonomy" id="1798467"/>
    <lineage>
        <taxon>Bacteria</taxon>
        <taxon>Candidatus Joergenseniibacteriota</taxon>
    </lineage>
</organism>
<reference evidence="2 3" key="1">
    <citation type="journal article" date="2016" name="Nat. Commun.">
        <title>Thousands of microbial genomes shed light on interconnected biogeochemical processes in an aquifer system.</title>
        <authorList>
            <person name="Anantharaman K."/>
            <person name="Brown C.T."/>
            <person name="Hug L.A."/>
            <person name="Sharon I."/>
            <person name="Castelle C.J."/>
            <person name="Probst A.J."/>
            <person name="Thomas B.C."/>
            <person name="Singh A."/>
            <person name="Wilkins M.J."/>
            <person name="Karaoz U."/>
            <person name="Brodie E.L."/>
            <person name="Williams K.H."/>
            <person name="Hubbard S.S."/>
            <person name="Banfield J.F."/>
        </authorList>
    </citation>
    <scope>NUCLEOTIDE SEQUENCE [LARGE SCALE GENOMIC DNA]</scope>
</reference>
<keyword evidence="1" id="KW-1133">Transmembrane helix</keyword>
<dbReference type="Proteomes" id="UP000179368">
    <property type="component" value="Unassembled WGS sequence"/>
</dbReference>
<gene>
    <name evidence="2" type="ORF">A2116_01170</name>
</gene>
<feature type="transmembrane region" description="Helical" evidence="1">
    <location>
        <begin position="14"/>
        <end position="41"/>
    </location>
</feature>
<dbReference type="AlphaFoldDB" id="A0A1F6BVB8"/>
<evidence type="ECO:0000256" key="1">
    <source>
        <dbReference type="SAM" id="Phobius"/>
    </source>
</evidence>
<name>A0A1F6BVB8_9BACT</name>
<feature type="transmembrane region" description="Helical" evidence="1">
    <location>
        <begin position="53"/>
        <end position="75"/>
    </location>
</feature>
<feature type="transmembrane region" description="Helical" evidence="1">
    <location>
        <begin position="81"/>
        <end position="98"/>
    </location>
</feature>
<evidence type="ECO:0000313" key="2">
    <source>
        <dbReference type="EMBL" id="OGG40895.1"/>
    </source>
</evidence>
<sequence>MINLTQHPATWSNIVFIAPIIAAFYYELTYLGIIGLIGIATSSLYHYYTERKFYFADHAVSIILLVWSIWLVYRGGFEPKLLFYILLAFAALAAYFLNTEEKGKYEIRHSYWHLFISVVGVLSIFIFVF</sequence>
<keyword evidence="1" id="KW-0812">Transmembrane</keyword>
<feature type="transmembrane region" description="Helical" evidence="1">
    <location>
        <begin position="110"/>
        <end position="128"/>
    </location>
</feature>
<protein>
    <submittedName>
        <fullName evidence="2">Uncharacterized protein</fullName>
    </submittedName>
</protein>